<evidence type="ECO:0000313" key="2">
    <source>
        <dbReference type="Proteomes" id="UP000798662"/>
    </source>
</evidence>
<keyword evidence="2" id="KW-1185">Reference proteome</keyword>
<protein>
    <submittedName>
        <fullName evidence="1">Uncharacterized protein</fullName>
    </submittedName>
</protein>
<organism evidence="1 2">
    <name type="scientific">Pyropia yezoensis</name>
    <name type="common">Susabi-nori</name>
    <name type="synonym">Porphyra yezoensis</name>
    <dbReference type="NCBI Taxonomy" id="2788"/>
    <lineage>
        <taxon>Eukaryota</taxon>
        <taxon>Rhodophyta</taxon>
        <taxon>Bangiophyceae</taxon>
        <taxon>Bangiales</taxon>
        <taxon>Bangiaceae</taxon>
        <taxon>Pyropia</taxon>
    </lineage>
</organism>
<reference evidence="1" key="1">
    <citation type="submission" date="2019-11" db="EMBL/GenBank/DDBJ databases">
        <title>Nori genome reveals adaptations in red seaweeds to the harsh intertidal environment.</title>
        <authorList>
            <person name="Wang D."/>
            <person name="Mao Y."/>
        </authorList>
    </citation>
    <scope>NUCLEOTIDE SEQUENCE</scope>
    <source>
        <tissue evidence="1">Gametophyte</tissue>
    </source>
</reference>
<gene>
    <name evidence="1" type="ORF">I4F81_007124</name>
</gene>
<accession>A0ACC3C3P2</accession>
<dbReference type="EMBL" id="CM020619">
    <property type="protein sequence ID" value="KAK1864579.1"/>
    <property type="molecule type" value="Genomic_DNA"/>
</dbReference>
<comment type="caution">
    <text evidence="1">The sequence shown here is derived from an EMBL/GenBank/DDBJ whole genome shotgun (WGS) entry which is preliminary data.</text>
</comment>
<evidence type="ECO:0000313" key="1">
    <source>
        <dbReference type="EMBL" id="KAK1864579.1"/>
    </source>
</evidence>
<sequence>MLEGVVSGYGILRATHVTAAAVTALMTGVGGGGLGLGVAAAAGRGGASAAMATRGVLPRVARLAYTLFVGVALSTAKGAALARSAAGQGIFRSPRHRFLLNRAGDVAIVGILAGAAAEAAGVPLRSALAVGGFGGIALGLASRQAAENLLGGVVLGVTSTFVPGDKVRVRRGGSGGGVDVEVTVYFRGLTRGEYRQAVQQLLLDIHAVMTAHGAALVTVCHCEVCLRD</sequence>
<name>A0ACC3C3P2_PYRYE</name>
<proteinExistence type="predicted"/>
<dbReference type="Proteomes" id="UP000798662">
    <property type="component" value="Chromosome 2"/>
</dbReference>